<name>A0A8J3AXY1_9BURK</name>
<dbReference type="RefSeq" id="WP_188380854.1">
    <property type="nucleotide sequence ID" value="NZ_BMDI01000001.1"/>
</dbReference>
<accession>A0A8J3AXY1</accession>
<dbReference type="Proteomes" id="UP000642180">
    <property type="component" value="Unassembled WGS sequence"/>
</dbReference>
<reference evidence="2" key="1">
    <citation type="journal article" date="2019" name="Int. J. Syst. Evol. Microbiol.">
        <title>The Global Catalogue of Microorganisms (GCM) 10K type strain sequencing project: providing services to taxonomists for standard genome sequencing and annotation.</title>
        <authorList>
            <consortium name="The Broad Institute Genomics Platform"/>
            <consortium name="The Broad Institute Genome Sequencing Center for Infectious Disease"/>
            <person name="Wu L."/>
            <person name="Ma J."/>
        </authorList>
    </citation>
    <scope>NUCLEOTIDE SEQUENCE [LARGE SCALE GENOMIC DNA]</scope>
    <source>
        <strain evidence="2">CCM 2767</strain>
    </source>
</reference>
<evidence type="ECO:0000313" key="1">
    <source>
        <dbReference type="EMBL" id="GGI19136.1"/>
    </source>
</evidence>
<comment type="caution">
    <text evidence="1">The sequence shown here is derived from an EMBL/GenBank/DDBJ whole genome shotgun (WGS) entry which is preliminary data.</text>
</comment>
<evidence type="ECO:0000313" key="2">
    <source>
        <dbReference type="Proteomes" id="UP000642180"/>
    </source>
</evidence>
<gene>
    <name evidence="1" type="ORF">GCM10008066_17570</name>
</gene>
<protein>
    <submittedName>
        <fullName evidence="1">Uncharacterized protein</fullName>
    </submittedName>
</protein>
<dbReference type="EMBL" id="BMDI01000001">
    <property type="protein sequence ID" value="GGI19136.1"/>
    <property type="molecule type" value="Genomic_DNA"/>
</dbReference>
<proteinExistence type="predicted"/>
<keyword evidence="2" id="KW-1185">Reference proteome</keyword>
<sequence>MGTVLKKSIETTTPITGDTVAEQVTTTQPACTEGDWNSYLRAVAQPGPLVGPHAEADAMDYKRRCAIDYLGKRAMLHGGVCRRGAPRILTQQFSASLEKSNRAIRYARYPWLERLMKLFAEIEALQDQFASDNVISLVQKPVQR</sequence>
<dbReference type="AlphaFoldDB" id="A0A8J3AXY1"/>
<organism evidence="1 2">
    <name type="scientific">Oxalicibacterium faecigallinarum</name>
    <dbReference type="NCBI Taxonomy" id="573741"/>
    <lineage>
        <taxon>Bacteria</taxon>
        <taxon>Pseudomonadati</taxon>
        <taxon>Pseudomonadota</taxon>
        <taxon>Betaproteobacteria</taxon>
        <taxon>Burkholderiales</taxon>
        <taxon>Oxalobacteraceae</taxon>
        <taxon>Oxalicibacterium</taxon>
    </lineage>
</organism>